<dbReference type="InterPro" id="IPR000582">
    <property type="entry name" value="Acyl-CoA-binding_protein"/>
</dbReference>
<dbReference type="EMBL" id="GIBP01011701">
    <property type="protein sequence ID" value="NDV40670.1"/>
    <property type="molecule type" value="Transcribed_RNA"/>
</dbReference>
<protein>
    <recommendedName>
        <fullName evidence="2">ACB domain-containing protein</fullName>
    </recommendedName>
</protein>
<dbReference type="InterPro" id="IPR022408">
    <property type="entry name" value="Acyl-CoA-binding_prot_CS"/>
</dbReference>
<dbReference type="PANTHER" id="PTHR23310">
    <property type="entry name" value="ACYL-COA-BINDING PROTEIN, ACBP"/>
    <property type="match status" value="1"/>
</dbReference>
<accession>A0A6B2LUV9</accession>
<dbReference type="PANTHER" id="PTHR23310:SF77">
    <property type="entry name" value="LD25952P"/>
    <property type="match status" value="1"/>
</dbReference>
<dbReference type="Pfam" id="PF00887">
    <property type="entry name" value="ACBP"/>
    <property type="match status" value="1"/>
</dbReference>
<dbReference type="PRINTS" id="PR00689">
    <property type="entry name" value="ACOABINDINGP"/>
</dbReference>
<evidence type="ECO:0000256" key="1">
    <source>
        <dbReference type="ARBA" id="ARBA00023121"/>
    </source>
</evidence>
<feature type="domain" description="ACB" evidence="2">
    <location>
        <begin position="2"/>
        <end position="89"/>
    </location>
</feature>
<dbReference type="PROSITE" id="PS51228">
    <property type="entry name" value="ACB_2"/>
    <property type="match status" value="1"/>
</dbReference>
<dbReference type="Gene3D" id="1.20.80.10">
    <property type="match status" value="1"/>
</dbReference>
<keyword evidence="1" id="KW-0446">Lipid-binding</keyword>
<dbReference type="GO" id="GO:0005737">
    <property type="term" value="C:cytoplasm"/>
    <property type="evidence" value="ECO:0007669"/>
    <property type="project" value="TreeGrafter"/>
</dbReference>
<organism evidence="3">
    <name type="scientific">Arcella intermedia</name>
    <dbReference type="NCBI Taxonomy" id="1963864"/>
    <lineage>
        <taxon>Eukaryota</taxon>
        <taxon>Amoebozoa</taxon>
        <taxon>Tubulinea</taxon>
        <taxon>Elardia</taxon>
        <taxon>Arcellinida</taxon>
        <taxon>Sphaerothecina</taxon>
        <taxon>Arcellidae</taxon>
        <taxon>Arcella</taxon>
    </lineage>
</organism>
<name>A0A6B2LUV9_9EUKA</name>
<dbReference type="SUPFAM" id="SSF47027">
    <property type="entry name" value="Acyl-CoA binding protein"/>
    <property type="match status" value="1"/>
</dbReference>
<evidence type="ECO:0000313" key="3">
    <source>
        <dbReference type="EMBL" id="NDV40670.1"/>
    </source>
</evidence>
<dbReference type="GO" id="GO:0006631">
    <property type="term" value="P:fatty acid metabolic process"/>
    <property type="evidence" value="ECO:0007669"/>
    <property type="project" value="TreeGrafter"/>
</dbReference>
<dbReference type="InterPro" id="IPR035984">
    <property type="entry name" value="Acyl-CoA-binding_sf"/>
</dbReference>
<dbReference type="GO" id="GO:0000062">
    <property type="term" value="F:fatty-acyl-CoA binding"/>
    <property type="evidence" value="ECO:0007669"/>
    <property type="project" value="InterPro"/>
</dbReference>
<evidence type="ECO:0000259" key="2">
    <source>
        <dbReference type="PROSITE" id="PS51228"/>
    </source>
</evidence>
<proteinExistence type="predicted"/>
<sequence length="95" mass="10891">MSEAEFKAAVTYVTKGPTIPNLSNDLKLKFYGLFKQATHGPCKEKAPSRLQVVAKMKWDAYNKLGKMSQEEARQKYINSLQEVAPKWKNWRSAKL</sequence>
<dbReference type="PROSITE" id="PS00880">
    <property type="entry name" value="ACB_1"/>
    <property type="match status" value="1"/>
</dbReference>
<reference evidence="3" key="1">
    <citation type="journal article" date="2020" name="J. Eukaryot. Microbiol.">
        <title>De novo Sequencing, Assembly and Annotation of the Transcriptome for the Free-Living Testate Amoeba Arcella intermedia.</title>
        <authorList>
            <person name="Ribeiro G.M."/>
            <person name="Porfirio-Sousa A.L."/>
            <person name="Maurer-Alcala X.X."/>
            <person name="Katz L.A."/>
            <person name="Lahr D.J.G."/>
        </authorList>
    </citation>
    <scope>NUCLEOTIDE SEQUENCE</scope>
</reference>
<dbReference type="InterPro" id="IPR014352">
    <property type="entry name" value="FERM/acyl-CoA-bd_prot_sf"/>
</dbReference>
<dbReference type="AlphaFoldDB" id="A0A6B2LUV9"/>